<feature type="domain" description="7TM-DISM receptor extracellular" evidence="3">
    <location>
        <begin position="68"/>
        <end position="202"/>
    </location>
</feature>
<feature type="transmembrane region" description="Helical" evidence="1">
    <location>
        <begin position="219"/>
        <end position="241"/>
    </location>
</feature>
<dbReference type="RefSeq" id="WP_345058558.1">
    <property type="nucleotide sequence ID" value="NZ_BAABDK010000032.1"/>
</dbReference>
<evidence type="ECO:0008006" key="6">
    <source>
        <dbReference type="Google" id="ProtNLM"/>
    </source>
</evidence>
<evidence type="ECO:0000313" key="4">
    <source>
        <dbReference type="EMBL" id="GAA4050830.1"/>
    </source>
</evidence>
<feature type="domain" description="7TM-DISM receptor extracellular" evidence="2">
    <location>
        <begin position="219"/>
        <end position="419"/>
    </location>
</feature>
<feature type="transmembrane region" description="Helical" evidence="1">
    <location>
        <begin position="397"/>
        <end position="417"/>
    </location>
</feature>
<feature type="transmembrane region" description="Helical" evidence="1">
    <location>
        <begin position="284"/>
        <end position="304"/>
    </location>
</feature>
<dbReference type="Pfam" id="PF07696">
    <property type="entry name" value="7TMR-DISMED2"/>
    <property type="match status" value="1"/>
</dbReference>
<keyword evidence="1" id="KW-0812">Transmembrane</keyword>
<dbReference type="Proteomes" id="UP001501469">
    <property type="component" value="Unassembled WGS sequence"/>
</dbReference>
<evidence type="ECO:0000259" key="2">
    <source>
        <dbReference type="Pfam" id="PF07695"/>
    </source>
</evidence>
<feature type="transmembrane region" description="Helical" evidence="1">
    <location>
        <begin position="341"/>
        <end position="359"/>
    </location>
</feature>
<keyword evidence="5" id="KW-1185">Reference proteome</keyword>
<dbReference type="EMBL" id="BAABDK010000032">
    <property type="protein sequence ID" value="GAA4050830.1"/>
    <property type="molecule type" value="Genomic_DNA"/>
</dbReference>
<dbReference type="InterPro" id="IPR011623">
    <property type="entry name" value="7TMR_DISM_rcpt_extracell_dom1"/>
</dbReference>
<feature type="transmembrane region" description="Helical" evidence="1">
    <location>
        <begin position="366"/>
        <end position="385"/>
    </location>
</feature>
<sequence>MWLLTQLQKRGIQSVVTTRPLVGYSSTFARQWLLGWLLVLLALPARAVLPEDTLAVYPSQAEIYLDDNYYSILEDPTGRLTLADIRSPAWTTRFRRLRGSGQPANIQHPGSTYWLRLTVRHAPIESDAWYLELYDSHIGQAMFYRPRPGSATLYDSVATGANRSFATRPHPYKNFLFDLPPRPSQTVTYYLRLHSDTRTSFRAMVHSGAGLIPELSLQYWLLGIFYGILLIMVLYNLILYFFLKESTYILYVLYVLSGALLFLSEDGLGFQYLWPNAPGFNHFIGAAAPVLLLLTFGTYASRFLDTASRLPHLHRLGRWVLGGSAALLVLDVGMVHSGFSFWLYLLPYGLLYYAGWQAYRTGLRPARYLLLAQALVAISLTFLISRKLGIDFYNNAYTVYSLNAAFVLEVVILSYALGEKLKGLMDLTLLSQQRLLKQMRKKHQAQNRLVEQLHENQLLKDQLNTELEAQVAERTAELRRQHETVATQNRELLEANGLLALQSDAIANLNRELSRDLHAEKAARIEAREVDFGEFSQIYPDKDACLRYLADLKWAQHPYRCRKCGHEKSCEAREPYARRCTRCRYVESATTGTLLQKCKFSIVKALYAVFLLHAHRGNYPPAELARVLELRPATSWAFAQKVLGALQRRRQAPDYEEGEPWTHVLLDATAEVETADLETTEAQDEVAANPR</sequence>
<keyword evidence="1" id="KW-0472">Membrane</keyword>
<keyword evidence="1" id="KW-1133">Transmembrane helix</keyword>
<proteinExistence type="predicted"/>
<evidence type="ECO:0000259" key="3">
    <source>
        <dbReference type="Pfam" id="PF07696"/>
    </source>
</evidence>
<feature type="transmembrane region" description="Helical" evidence="1">
    <location>
        <begin position="248"/>
        <end position="264"/>
    </location>
</feature>
<organism evidence="4 5">
    <name type="scientific">Hymenobacter glaciei</name>
    <dbReference type="NCBI Taxonomy" id="877209"/>
    <lineage>
        <taxon>Bacteria</taxon>
        <taxon>Pseudomonadati</taxon>
        <taxon>Bacteroidota</taxon>
        <taxon>Cytophagia</taxon>
        <taxon>Cytophagales</taxon>
        <taxon>Hymenobacteraceae</taxon>
        <taxon>Hymenobacter</taxon>
    </lineage>
</organism>
<feature type="transmembrane region" description="Helical" evidence="1">
    <location>
        <begin position="316"/>
        <end position="335"/>
    </location>
</feature>
<evidence type="ECO:0000256" key="1">
    <source>
        <dbReference type="SAM" id="Phobius"/>
    </source>
</evidence>
<reference evidence="5" key="1">
    <citation type="journal article" date="2019" name="Int. J. Syst. Evol. Microbiol.">
        <title>The Global Catalogue of Microorganisms (GCM) 10K type strain sequencing project: providing services to taxonomists for standard genome sequencing and annotation.</title>
        <authorList>
            <consortium name="The Broad Institute Genomics Platform"/>
            <consortium name="The Broad Institute Genome Sequencing Center for Infectious Disease"/>
            <person name="Wu L."/>
            <person name="Ma J."/>
        </authorList>
    </citation>
    <scope>NUCLEOTIDE SEQUENCE [LARGE SCALE GENOMIC DNA]</scope>
    <source>
        <strain evidence="5">JCM 17225</strain>
    </source>
</reference>
<evidence type="ECO:0000313" key="5">
    <source>
        <dbReference type="Proteomes" id="UP001501469"/>
    </source>
</evidence>
<dbReference type="Pfam" id="PF07695">
    <property type="entry name" value="7TMR-DISM_7TM"/>
    <property type="match status" value="1"/>
</dbReference>
<name>A0ABP7UTR4_9BACT</name>
<accession>A0ABP7UTR4</accession>
<protein>
    <recommendedName>
        <fullName evidence="6">Receptor</fullName>
    </recommendedName>
</protein>
<dbReference type="Gene3D" id="2.60.40.2380">
    <property type="match status" value="1"/>
</dbReference>
<gene>
    <name evidence="4" type="ORF">GCM10022409_41980</name>
</gene>
<comment type="caution">
    <text evidence="4">The sequence shown here is derived from an EMBL/GenBank/DDBJ whole genome shotgun (WGS) entry which is preliminary data.</text>
</comment>
<dbReference type="InterPro" id="IPR011622">
    <property type="entry name" value="7TMR_DISM_rcpt_extracell_dom2"/>
</dbReference>